<gene>
    <name evidence="1" type="ORF">FW780_17445</name>
</gene>
<reference evidence="1 2" key="1">
    <citation type="journal article" date="2015" name="Int. J. Syst. Evol. Microbiol.">
        <title>Chryseobacterium sediminis sp. nov., isolated from a river sediment.</title>
        <authorList>
            <person name="Kampfer P."/>
            <person name="Busse H.J."/>
            <person name="McInroy J.A."/>
            <person name="Glaeser S.P."/>
        </authorList>
    </citation>
    <scope>NUCLEOTIDE SEQUENCE [LARGE SCALE GENOMIC DNA]</scope>
    <source>
        <strain evidence="1 2">IMT-174</strain>
    </source>
</reference>
<comment type="caution">
    <text evidence="1">The sequence shown here is derived from an EMBL/GenBank/DDBJ whole genome shotgun (WGS) entry which is preliminary data.</text>
</comment>
<accession>A0A5B2U3R1</accession>
<dbReference type="OrthoDB" id="883394at2"/>
<organism evidence="1 2">
    <name type="scientific">Chryseobacterium sediminis</name>
    <dbReference type="NCBI Taxonomy" id="1679494"/>
    <lineage>
        <taxon>Bacteria</taxon>
        <taxon>Pseudomonadati</taxon>
        <taxon>Bacteroidota</taxon>
        <taxon>Flavobacteriia</taxon>
        <taxon>Flavobacteriales</taxon>
        <taxon>Weeksellaceae</taxon>
        <taxon>Chryseobacterium group</taxon>
        <taxon>Chryseobacterium</taxon>
    </lineage>
</organism>
<dbReference type="Proteomes" id="UP000323082">
    <property type="component" value="Unassembled WGS sequence"/>
</dbReference>
<evidence type="ECO:0000313" key="2">
    <source>
        <dbReference type="Proteomes" id="UP000323082"/>
    </source>
</evidence>
<name>A0A5B2U3R1_9FLAO</name>
<dbReference type="AlphaFoldDB" id="A0A5B2U3R1"/>
<dbReference type="EMBL" id="VUNZ01000003">
    <property type="protein sequence ID" value="KAA2220658.1"/>
    <property type="molecule type" value="Genomic_DNA"/>
</dbReference>
<protein>
    <recommendedName>
        <fullName evidence="3">DUF4019 domain-containing protein</fullName>
    </recommendedName>
</protein>
<proteinExistence type="predicted"/>
<evidence type="ECO:0000313" key="1">
    <source>
        <dbReference type="EMBL" id="KAA2220658.1"/>
    </source>
</evidence>
<sequence>MKKQIVILLFSLFLINCSSKENSVETKNITQKFYTLFKKNNREEIFKLCGSELFKIASKKQINQMFDTSFAQFGNIKNDSLIYEQTNIIKGAHSKNEYILIYNVNREIKNTQEKFTLHQQGDSIKIVGYFISPINN</sequence>
<evidence type="ECO:0008006" key="3">
    <source>
        <dbReference type="Google" id="ProtNLM"/>
    </source>
</evidence>
<dbReference type="RefSeq" id="WP_149834941.1">
    <property type="nucleotide sequence ID" value="NZ_VUNZ01000003.1"/>
</dbReference>